<dbReference type="PANTHER" id="PTHR34846">
    <property type="entry name" value="4-CARBOXYMUCONOLACTONE DECARBOXYLASE FAMILY PROTEIN (AFU_ORTHOLOGUE AFUA_6G11590)"/>
    <property type="match status" value="1"/>
</dbReference>
<dbReference type="PANTHER" id="PTHR34846:SF11">
    <property type="entry name" value="4-CARBOXYMUCONOLACTONE DECARBOXYLASE FAMILY PROTEIN (AFU_ORTHOLOGUE AFUA_6G11590)"/>
    <property type="match status" value="1"/>
</dbReference>
<evidence type="ECO:0000313" key="2">
    <source>
        <dbReference type="EMBL" id="KAJ7312605.1"/>
    </source>
</evidence>
<dbReference type="Pfam" id="PF02627">
    <property type="entry name" value="CMD"/>
    <property type="match status" value="1"/>
</dbReference>
<dbReference type="InterPro" id="IPR003779">
    <property type="entry name" value="CMD-like"/>
</dbReference>
<dbReference type="Proteomes" id="UP001218218">
    <property type="component" value="Unassembled WGS sequence"/>
</dbReference>
<reference evidence="2" key="1">
    <citation type="submission" date="2023-03" db="EMBL/GenBank/DDBJ databases">
        <title>Massive genome expansion in bonnet fungi (Mycena s.s.) driven by repeated elements and novel gene families across ecological guilds.</title>
        <authorList>
            <consortium name="Lawrence Berkeley National Laboratory"/>
            <person name="Harder C.B."/>
            <person name="Miyauchi S."/>
            <person name="Viragh M."/>
            <person name="Kuo A."/>
            <person name="Thoen E."/>
            <person name="Andreopoulos B."/>
            <person name="Lu D."/>
            <person name="Skrede I."/>
            <person name="Drula E."/>
            <person name="Henrissat B."/>
            <person name="Morin E."/>
            <person name="Kohler A."/>
            <person name="Barry K."/>
            <person name="LaButti K."/>
            <person name="Morin E."/>
            <person name="Salamov A."/>
            <person name="Lipzen A."/>
            <person name="Mereny Z."/>
            <person name="Hegedus B."/>
            <person name="Baldrian P."/>
            <person name="Stursova M."/>
            <person name="Weitz H."/>
            <person name="Taylor A."/>
            <person name="Grigoriev I.V."/>
            <person name="Nagy L.G."/>
            <person name="Martin F."/>
            <person name="Kauserud H."/>
        </authorList>
    </citation>
    <scope>NUCLEOTIDE SEQUENCE</scope>
    <source>
        <strain evidence="2">CBHHK002</strain>
    </source>
</reference>
<dbReference type="AlphaFoldDB" id="A0AAD7ECQ3"/>
<accession>A0AAD7ECQ3</accession>
<feature type="domain" description="Carboxymuconolactone decarboxylase-like" evidence="1">
    <location>
        <begin position="40"/>
        <end position="108"/>
    </location>
</feature>
<dbReference type="EMBL" id="JARIHO010000071">
    <property type="protein sequence ID" value="KAJ7312605.1"/>
    <property type="molecule type" value="Genomic_DNA"/>
</dbReference>
<dbReference type="Gene3D" id="1.20.1290.10">
    <property type="entry name" value="AhpD-like"/>
    <property type="match status" value="1"/>
</dbReference>
<protein>
    <submittedName>
        <fullName evidence="2">Carboxymuconolactone decarboxylase</fullName>
    </submittedName>
</protein>
<comment type="caution">
    <text evidence="2">The sequence shown here is derived from an EMBL/GenBank/DDBJ whole genome shotgun (WGS) entry which is preliminary data.</text>
</comment>
<evidence type="ECO:0000313" key="3">
    <source>
        <dbReference type="Proteomes" id="UP001218218"/>
    </source>
</evidence>
<keyword evidence="3" id="KW-1185">Reference proteome</keyword>
<sequence length="190" mass="20602">MPRIPYVYPAAGESEAGDRIRARRGEQGLLPIDGMLLNTPEVARGYSELVGAIRGKTEIADTLRELLALRALALNNCLYEWKIHEPLGRAAALTPAQISTISNTSTIMNPAASRRDVFPPLLAAALDFCDASSIHVKVPQSVFDRLKEHLSAKEMVEVAAVVGVFHLISRFCVALDVAEVGEEDVPTVEV</sequence>
<organism evidence="2 3">
    <name type="scientific">Mycena albidolilacea</name>
    <dbReference type="NCBI Taxonomy" id="1033008"/>
    <lineage>
        <taxon>Eukaryota</taxon>
        <taxon>Fungi</taxon>
        <taxon>Dikarya</taxon>
        <taxon>Basidiomycota</taxon>
        <taxon>Agaricomycotina</taxon>
        <taxon>Agaricomycetes</taxon>
        <taxon>Agaricomycetidae</taxon>
        <taxon>Agaricales</taxon>
        <taxon>Marasmiineae</taxon>
        <taxon>Mycenaceae</taxon>
        <taxon>Mycena</taxon>
    </lineage>
</organism>
<gene>
    <name evidence="2" type="ORF">DFH08DRAFT_1044234</name>
</gene>
<name>A0AAD7ECQ3_9AGAR</name>
<dbReference type="SUPFAM" id="SSF69118">
    <property type="entry name" value="AhpD-like"/>
    <property type="match status" value="1"/>
</dbReference>
<dbReference type="InterPro" id="IPR029032">
    <property type="entry name" value="AhpD-like"/>
</dbReference>
<evidence type="ECO:0000259" key="1">
    <source>
        <dbReference type="Pfam" id="PF02627"/>
    </source>
</evidence>
<dbReference type="GO" id="GO:0051920">
    <property type="term" value="F:peroxiredoxin activity"/>
    <property type="evidence" value="ECO:0007669"/>
    <property type="project" value="InterPro"/>
</dbReference>
<proteinExistence type="predicted"/>